<evidence type="ECO:0000259" key="15">
    <source>
        <dbReference type="Pfam" id="PF10613"/>
    </source>
</evidence>
<evidence type="ECO:0000256" key="1">
    <source>
        <dbReference type="ARBA" id="ARBA00004651"/>
    </source>
</evidence>
<evidence type="ECO:0000256" key="8">
    <source>
        <dbReference type="ARBA" id="ARBA00023136"/>
    </source>
</evidence>
<dbReference type="EMBL" id="JARGDH010000004">
    <property type="protein sequence ID" value="KAL0269534.1"/>
    <property type="molecule type" value="Genomic_DNA"/>
</dbReference>
<dbReference type="Gene3D" id="3.40.190.10">
    <property type="entry name" value="Periplasmic binding protein-like II"/>
    <property type="match status" value="1"/>
</dbReference>
<comment type="caution">
    <text evidence="16">The sequence shown here is derived from an EMBL/GenBank/DDBJ whole genome shotgun (WGS) entry which is preliminary data.</text>
</comment>
<name>A0AAW2HHZ3_9NEOP</name>
<keyword evidence="7" id="KW-0406">Ion transport</keyword>
<evidence type="ECO:0000259" key="14">
    <source>
        <dbReference type="Pfam" id="PF00060"/>
    </source>
</evidence>
<keyword evidence="9" id="KW-0675">Receptor</keyword>
<feature type="transmembrane region" description="Helical" evidence="13">
    <location>
        <begin position="577"/>
        <end position="598"/>
    </location>
</feature>
<organism evidence="16">
    <name type="scientific">Menopon gallinae</name>
    <name type="common">poultry shaft louse</name>
    <dbReference type="NCBI Taxonomy" id="328185"/>
    <lineage>
        <taxon>Eukaryota</taxon>
        <taxon>Metazoa</taxon>
        <taxon>Ecdysozoa</taxon>
        <taxon>Arthropoda</taxon>
        <taxon>Hexapoda</taxon>
        <taxon>Insecta</taxon>
        <taxon>Pterygota</taxon>
        <taxon>Neoptera</taxon>
        <taxon>Paraneoptera</taxon>
        <taxon>Psocodea</taxon>
        <taxon>Troctomorpha</taxon>
        <taxon>Phthiraptera</taxon>
        <taxon>Amblycera</taxon>
        <taxon>Menoponidae</taxon>
        <taxon>Menopon</taxon>
    </lineage>
</organism>
<evidence type="ECO:0000256" key="2">
    <source>
        <dbReference type="ARBA" id="ARBA00008685"/>
    </source>
</evidence>
<keyword evidence="6 13" id="KW-1133">Transmembrane helix</keyword>
<keyword evidence="3" id="KW-0813">Transport</keyword>
<feature type="transmembrane region" description="Helical" evidence="13">
    <location>
        <begin position="495"/>
        <end position="521"/>
    </location>
</feature>
<evidence type="ECO:0000256" key="7">
    <source>
        <dbReference type="ARBA" id="ARBA00023065"/>
    </source>
</evidence>
<accession>A0AAW2HHZ3</accession>
<dbReference type="GO" id="GO:0015276">
    <property type="term" value="F:ligand-gated monoatomic ion channel activity"/>
    <property type="evidence" value="ECO:0007669"/>
    <property type="project" value="InterPro"/>
</dbReference>
<keyword evidence="10" id="KW-0325">Glycoprotein</keyword>
<dbReference type="FunFam" id="1.10.287.70:FF:000143">
    <property type="entry name" value="Probable glutamate receptor"/>
    <property type="match status" value="1"/>
</dbReference>
<dbReference type="GO" id="GO:0050906">
    <property type="term" value="P:detection of stimulus involved in sensory perception"/>
    <property type="evidence" value="ECO:0007669"/>
    <property type="project" value="UniProtKB-ARBA"/>
</dbReference>
<dbReference type="AlphaFoldDB" id="A0AAW2HHZ3"/>
<evidence type="ECO:0000256" key="3">
    <source>
        <dbReference type="ARBA" id="ARBA00022448"/>
    </source>
</evidence>
<comment type="subcellular location">
    <subcellularLocation>
        <location evidence="1">Cell membrane</location>
        <topology evidence="1">Multi-pass membrane protein</topology>
    </subcellularLocation>
</comment>
<keyword evidence="8 13" id="KW-0472">Membrane</keyword>
<evidence type="ECO:0000256" key="4">
    <source>
        <dbReference type="ARBA" id="ARBA00022475"/>
    </source>
</evidence>
<dbReference type="Pfam" id="PF00060">
    <property type="entry name" value="Lig_chan"/>
    <property type="match status" value="1"/>
</dbReference>
<proteinExistence type="inferred from homology"/>
<dbReference type="PANTHER" id="PTHR42643">
    <property type="entry name" value="IONOTROPIC RECEPTOR 20A-RELATED"/>
    <property type="match status" value="1"/>
</dbReference>
<dbReference type="InterPro" id="IPR052192">
    <property type="entry name" value="Insect_Ionotropic_Sensory_Rcpt"/>
</dbReference>
<dbReference type="PANTHER" id="PTHR42643:SF24">
    <property type="entry name" value="IONOTROPIC RECEPTOR 60A"/>
    <property type="match status" value="1"/>
</dbReference>
<dbReference type="Gene3D" id="1.10.287.70">
    <property type="match status" value="1"/>
</dbReference>
<evidence type="ECO:0000256" key="12">
    <source>
        <dbReference type="ARBA" id="ARBA00023303"/>
    </source>
</evidence>
<keyword evidence="11" id="KW-1071">Ligand-gated ion channel</keyword>
<evidence type="ECO:0000256" key="11">
    <source>
        <dbReference type="ARBA" id="ARBA00023286"/>
    </source>
</evidence>
<keyword evidence="5 13" id="KW-0812">Transmembrane</keyword>
<dbReference type="Pfam" id="PF10613">
    <property type="entry name" value="Lig_chan-Glu_bd"/>
    <property type="match status" value="1"/>
</dbReference>
<dbReference type="InterPro" id="IPR001320">
    <property type="entry name" value="Iontro_rcpt_C"/>
</dbReference>
<sequence>MKARKKYLKNGDLSIEFHTRTDIAIRKNLVAVLSIASCTNTWNIFRNAEDESILHLAITEADCPRLPFSEAVTVPVVKGGGEFSQIILDLKTVHGINWKSVVLFYESTAIDRDEVQKIIASLSLAAPVHNVDPASVSIYRLDGYATEWARRKQIYNTLHHFPVKQLGTNFLVIVSRDLVGVIMEVAKSVGLVHPLSQWLYMIPDTERDRDNITGLTALLNEGDNVSFIYNATSYDAGCSIGMVCHIEELLKSFTIALDRLIREEIDLSKQVSDEEWETIRPSRLDRRTSLLSTIKTDLSENGRCDQCIAWEMKAGETWGKEYQGRSKRDNALDDFLDVGVWHPREGPIMRDILFPHVVHGFRGRTLPLVSFNFPPWQIIKYNESGHVTAFKGLVFEIIDELANSLNFSYSVIYPTSERSRYGLDEREREGGNQSSTVLSVNWEKMIAVVREKQVFMGAGAFIVTEDRKRLINFTVPIGIEPYTFMVARPQELSRALLFLSPFTGDTWLCIATSIALMGPILNWFHRMTPYYDYFNTRTKGGLQTVSNCIWYMYGALLQQGGTYLPMADSGRLIVGTWWLYVLVVVTTYSGNLVAFLTFPRIDDPINTIAELVSRKGSVTWGMIAGSPVDIRLKAATDPKYRELYDNAEIHSKQDALVIDRVRKGEHVYIDWKTNLLFLMKREFIETGRCDFSLGTEEFLEEQVAMIVAQGNPYLARIDEEIKRIHRVGLIYKWLEDYLPKKDKCWSTNRMSEVTSHTVNMSDMQGSFFVLFLGKFSLISLQKPKNEIFIL</sequence>
<evidence type="ECO:0000256" key="5">
    <source>
        <dbReference type="ARBA" id="ARBA00022692"/>
    </source>
</evidence>
<feature type="domain" description="Ionotropic glutamate receptor C-terminal" evidence="14">
    <location>
        <begin position="505"/>
        <end position="773"/>
    </location>
</feature>
<dbReference type="SUPFAM" id="SSF53850">
    <property type="entry name" value="Periplasmic binding protein-like II"/>
    <property type="match status" value="1"/>
</dbReference>
<evidence type="ECO:0000256" key="13">
    <source>
        <dbReference type="SAM" id="Phobius"/>
    </source>
</evidence>
<gene>
    <name evidence="16" type="ORF">PYX00_007235</name>
</gene>
<evidence type="ECO:0000313" key="16">
    <source>
        <dbReference type="EMBL" id="KAL0269534.1"/>
    </source>
</evidence>
<comment type="similarity">
    <text evidence="2">Belongs to the glutamate-gated ion channel (TC 1.A.10.1) family.</text>
</comment>
<keyword evidence="12" id="KW-0407">Ion channel</keyword>
<evidence type="ECO:0000256" key="10">
    <source>
        <dbReference type="ARBA" id="ARBA00023180"/>
    </source>
</evidence>
<keyword evidence="4" id="KW-1003">Cell membrane</keyword>
<feature type="domain" description="Ionotropic glutamate receptor L-glutamate and glycine-binding" evidence="15">
    <location>
        <begin position="368"/>
        <end position="489"/>
    </location>
</feature>
<evidence type="ECO:0000256" key="6">
    <source>
        <dbReference type="ARBA" id="ARBA00022989"/>
    </source>
</evidence>
<protein>
    <submittedName>
        <fullName evidence="16">Uncharacterized protein</fullName>
    </submittedName>
</protein>
<reference evidence="16" key="1">
    <citation type="journal article" date="2024" name="Gigascience">
        <title>Chromosome-level genome of the poultry shaft louse Menopon gallinae provides insight into the host-switching and adaptive evolution of parasitic lice.</title>
        <authorList>
            <person name="Xu Y."/>
            <person name="Ma L."/>
            <person name="Liu S."/>
            <person name="Liang Y."/>
            <person name="Liu Q."/>
            <person name="He Z."/>
            <person name="Tian L."/>
            <person name="Duan Y."/>
            <person name="Cai W."/>
            <person name="Li H."/>
            <person name="Song F."/>
        </authorList>
    </citation>
    <scope>NUCLEOTIDE SEQUENCE</scope>
    <source>
        <strain evidence="16">Cailab_2023a</strain>
    </source>
</reference>
<dbReference type="InterPro" id="IPR019594">
    <property type="entry name" value="Glu/Gly-bd"/>
</dbReference>
<dbReference type="GO" id="GO:0005886">
    <property type="term" value="C:plasma membrane"/>
    <property type="evidence" value="ECO:0007669"/>
    <property type="project" value="UniProtKB-SubCell"/>
</dbReference>
<evidence type="ECO:0000256" key="9">
    <source>
        <dbReference type="ARBA" id="ARBA00023170"/>
    </source>
</evidence>